<evidence type="ECO:0000313" key="3">
    <source>
        <dbReference type="Proteomes" id="UP000712281"/>
    </source>
</evidence>
<dbReference type="InterPro" id="IPR021109">
    <property type="entry name" value="Peptidase_aspartic_dom_sf"/>
</dbReference>
<dbReference type="Gene3D" id="2.40.70.10">
    <property type="entry name" value="Acid Proteases"/>
    <property type="match status" value="1"/>
</dbReference>
<dbReference type="EMBL" id="QGKW02001988">
    <property type="protein sequence ID" value="KAF2554173.1"/>
    <property type="molecule type" value="Genomic_DNA"/>
</dbReference>
<dbReference type="PANTHER" id="PTHR33067">
    <property type="entry name" value="RNA-DIRECTED DNA POLYMERASE-RELATED"/>
    <property type="match status" value="1"/>
</dbReference>
<feature type="region of interest" description="Disordered" evidence="1">
    <location>
        <begin position="126"/>
        <end position="174"/>
    </location>
</feature>
<feature type="compositionally biased region" description="Polar residues" evidence="1">
    <location>
        <begin position="325"/>
        <end position="335"/>
    </location>
</feature>
<feature type="region of interest" description="Disordered" evidence="1">
    <location>
        <begin position="1"/>
        <end position="41"/>
    </location>
</feature>
<feature type="compositionally biased region" description="Acidic residues" evidence="1">
    <location>
        <begin position="145"/>
        <end position="155"/>
    </location>
</feature>
<protein>
    <recommendedName>
        <fullName evidence="4">Aspartic peptidase DDI1-type domain-containing protein</fullName>
    </recommendedName>
</protein>
<feature type="compositionally biased region" description="Basic residues" evidence="1">
    <location>
        <begin position="161"/>
        <end position="174"/>
    </location>
</feature>
<name>A0A8S9H7W0_BRACR</name>
<comment type="caution">
    <text evidence="2">The sequence shown here is derived from an EMBL/GenBank/DDBJ whole genome shotgun (WGS) entry which is preliminary data.</text>
</comment>
<evidence type="ECO:0000313" key="2">
    <source>
        <dbReference type="EMBL" id="KAF2554173.1"/>
    </source>
</evidence>
<dbReference type="Proteomes" id="UP000712281">
    <property type="component" value="Unassembled WGS sequence"/>
</dbReference>
<organism evidence="2 3">
    <name type="scientific">Brassica cretica</name>
    <name type="common">Mustard</name>
    <dbReference type="NCBI Taxonomy" id="69181"/>
    <lineage>
        <taxon>Eukaryota</taxon>
        <taxon>Viridiplantae</taxon>
        <taxon>Streptophyta</taxon>
        <taxon>Embryophyta</taxon>
        <taxon>Tracheophyta</taxon>
        <taxon>Spermatophyta</taxon>
        <taxon>Magnoliopsida</taxon>
        <taxon>eudicotyledons</taxon>
        <taxon>Gunneridae</taxon>
        <taxon>Pentapetalae</taxon>
        <taxon>rosids</taxon>
        <taxon>malvids</taxon>
        <taxon>Brassicales</taxon>
        <taxon>Brassicaceae</taxon>
        <taxon>Brassiceae</taxon>
        <taxon>Brassica</taxon>
    </lineage>
</organism>
<dbReference type="PANTHER" id="PTHR33067:SF31">
    <property type="entry name" value="RNA-DIRECTED DNA POLYMERASE"/>
    <property type="match status" value="1"/>
</dbReference>
<accession>A0A8S9H7W0</accession>
<dbReference type="AlphaFoldDB" id="A0A8S9H7W0"/>
<sequence>MSFGGSHWCRSTPDLEDRSTLASPNRLTGSPEHRLMTPTESTASCNVVRILTHEEFAAKHPHPPSPDNVRIARRADTSIDRHGKYNIARQTKAAIDRQPPAPIDRRAPITYRVQMPKIDVARLNALRPKPKHSENPPETVRTPSDDGEDPMEEDGVPTGRTLRRRKEKVVKHLKRGANEKEKKNFRKRVFRISIDKSFEDAYYTDRLWMFFRETREKEEDIKRMLCKARENMRMRITLKKKSDHGQFVIPCTVKGIEFLHSLCDTGASVSIPPRIMADHLGLQDDFWQVVKEEKLQEGDFEVESLMSFGGSHWCRSTPDLEHRSTSASPNRSTGSPEHRPMTPTESTASCNAVRILTHEEFAAKHPHPPSPDNAQTKTFRKPTRDSQTPSDDGEDPMEEDRVPTVRTLRRRKEKVVKHLKRGANEKEKENFRKRVFRISIDKPFEDAYYTDRLWMFFRETREKEEDIKRMLCKARENMRMRITLKKKSDHGQFVIPCTVKGVEFLHALCDTGASVSILPRVMADHLGLQVEPSQELFTFVDCSQRNSGRIVRDLEVHIDNSLVPDMSDTHYHGEEISADTYATLRRHQFDLESLEERLQRM</sequence>
<evidence type="ECO:0000256" key="1">
    <source>
        <dbReference type="SAM" id="MobiDB-lite"/>
    </source>
</evidence>
<evidence type="ECO:0008006" key="4">
    <source>
        <dbReference type="Google" id="ProtNLM"/>
    </source>
</evidence>
<reference evidence="2" key="1">
    <citation type="submission" date="2019-12" db="EMBL/GenBank/DDBJ databases">
        <title>Genome sequencing and annotation of Brassica cretica.</title>
        <authorList>
            <person name="Studholme D.J."/>
            <person name="Sarris P.F."/>
        </authorList>
    </citation>
    <scope>NUCLEOTIDE SEQUENCE</scope>
    <source>
        <strain evidence="2">PFS-001/15</strain>
        <tissue evidence="2">Leaf</tissue>
    </source>
</reference>
<gene>
    <name evidence="2" type="ORF">F2Q68_00034905</name>
</gene>
<proteinExistence type="predicted"/>
<feature type="region of interest" description="Disordered" evidence="1">
    <location>
        <begin position="362"/>
        <end position="403"/>
    </location>
</feature>
<feature type="region of interest" description="Disordered" evidence="1">
    <location>
        <begin position="316"/>
        <end position="347"/>
    </location>
</feature>